<comment type="similarity">
    <text evidence="7">Belongs to the RecR family.</text>
</comment>
<sequence>MKNAHLKLLDELSLYLKNIPGIGEKNASKYAFWLAEHKDKANSISKLLKEISEKVKSCRLCYNLTANENGICDICSDKSRDHETVCVVETIENLLEIETANVYNGLYFILGGVISPIYGIDSIIKRIDYLVSRILKEQKKELILVISPTTEGELTMQYIKEKLKPSNIKITKVAIGVPAGADINYINKKTLIEAFKMRTVA</sequence>
<proteinExistence type="inferred from homology"/>
<protein>
    <recommendedName>
        <fullName evidence="7">Recombination protein RecR</fullName>
    </recommendedName>
</protein>
<dbReference type="STRING" id="760142.Hipma_0592"/>
<keyword evidence="1 7" id="KW-0479">Metal-binding</keyword>
<reference evidence="9 10" key="1">
    <citation type="journal article" date="2011" name="Stand. Genomic Sci.">
        <title>Complete genome sequence of the thermophilic sulfur-reducer Hippea maritima type strain (MH(2)).</title>
        <authorList>
            <person name="Huntemann M."/>
            <person name="Lu M."/>
            <person name="Nolan M."/>
            <person name="Lapidus A."/>
            <person name="Lucas S."/>
            <person name="Hammon N."/>
            <person name="Deshpande S."/>
            <person name="Cheng J.F."/>
            <person name="Tapia R."/>
            <person name="Han C."/>
            <person name="Goodwin L."/>
            <person name="Pitluck S."/>
            <person name="Liolios K."/>
            <person name="Pagani I."/>
            <person name="Ivanova N."/>
            <person name="Ovchinikova G."/>
            <person name="Pati A."/>
            <person name="Chen A."/>
            <person name="Palaniappan K."/>
            <person name="Land M."/>
            <person name="Hauser L."/>
            <person name="Jeffries C.D."/>
            <person name="Detter J.C."/>
            <person name="Brambilla E.M."/>
            <person name="Rohde M."/>
            <person name="Spring S."/>
            <person name="Goker M."/>
            <person name="Woyke T."/>
            <person name="Bristow J."/>
            <person name="Eisen J.A."/>
            <person name="Markowitz V."/>
            <person name="Hugenholtz P."/>
            <person name="Kyrpides N.C."/>
            <person name="Klenk H.P."/>
            <person name="Mavromatis K."/>
        </authorList>
    </citation>
    <scope>NUCLEOTIDE SEQUENCE [LARGE SCALE GENOMIC DNA]</scope>
    <source>
        <strain evidence="10">ATCC 700847 / DSM 10411 / MH2</strain>
    </source>
</reference>
<name>F2LUV7_HIPMA</name>
<keyword evidence="4 7" id="KW-0862">Zinc</keyword>
<evidence type="ECO:0000313" key="9">
    <source>
        <dbReference type="EMBL" id="AEA33562.1"/>
    </source>
</evidence>
<evidence type="ECO:0000256" key="2">
    <source>
        <dbReference type="ARBA" id="ARBA00022763"/>
    </source>
</evidence>
<dbReference type="HAMAP" id="MF_00017">
    <property type="entry name" value="RecR"/>
    <property type="match status" value="1"/>
</dbReference>
<comment type="caution">
    <text evidence="7">Lacks conserved residue(s) required for the propagation of feature annotation.</text>
</comment>
<dbReference type="EMBL" id="CP002606">
    <property type="protein sequence ID" value="AEA33562.1"/>
    <property type="molecule type" value="Genomic_DNA"/>
</dbReference>
<dbReference type="Proteomes" id="UP000008139">
    <property type="component" value="Chromosome"/>
</dbReference>
<dbReference type="GO" id="GO:0008270">
    <property type="term" value="F:zinc ion binding"/>
    <property type="evidence" value="ECO:0007669"/>
    <property type="project" value="UniProtKB-KW"/>
</dbReference>
<dbReference type="InterPro" id="IPR023627">
    <property type="entry name" value="Rcmb_RecR"/>
</dbReference>
<dbReference type="SUPFAM" id="SSF111304">
    <property type="entry name" value="Recombination protein RecR"/>
    <property type="match status" value="1"/>
</dbReference>
<keyword evidence="5 7" id="KW-0233">DNA recombination</keyword>
<keyword evidence="10" id="KW-1185">Reference proteome</keyword>
<evidence type="ECO:0000259" key="8">
    <source>
        <dbReference type="PROSITE" id="PS50880"/>
    </source>
</evidence>
<organism evidence="9 10">
    <name type="scientific">Hippea maritima (strain ATCC 700847 / DSM 10411 / MH2)</name>
    <dbReference type="NCBI Taxonomy" id="760142"/>
    <lineage>
        <taxon>Bacteria</taxon>
        <taxon>Pseudomonadati</taxon>
        <taxon>Campylobacterota</taxon>
        <taxon>Desulfurellia</taxon>
        <taxon>Desulfurellales</taxon>
        <taxon>Hippeaceae</taxon>
        <taxon>Hippea</taxon>
    </lineage>
</organism>
<accession>F2LUV7</accession>
<feature type="domain" description="Toprim" evidence="8">
    <location>
        <begin position="83"/>
        <end position="178"/>
    </location>
</feature>
<dbReference type="FunCoup" id="F2LUV7">
    <property type="interactions" value="217"/>
</dbReference>
<keyword evidence="6 7" id="KW-0234">DNA repair</keyword>
<dbReference type="PANTHER" id="PTHR30446">
    <property type="entry name" value="RECOMBINATION PROTEIN RECR"/>
    <property type="match status" value="1"/>
</dbReference>
<reference evidence="10" key="2">
    <citation type="submission" date="2011-03" db="EMBL/GenBank/DDBJ databases">
        <title>The complete genome of Hippea maritima DSM 10411.</title>
        <authorList>
            <consortium name="US DOE Joint Genome Institute (JGI-PGF)"/>
            <person name="Lucas S."/>
            <person name="Copeland A."/>
            <person name="Lapidus A."/>
            <person name="Bruce D."/>
            <person name="Goodwin L."/>
            <person name="Pitluck S."/>
            <person name="Peters L."/>
            <person name="Kyrpides N."/>
            <person name="Mavromatis K."/>
            <person name="Pagani I."/>
            <person name="Ivanova N."/>
            <person name="Mikhailova N."/>
            <person name="Lu M."/>
            <person name="Detter J.C."/>
            <person name="Tapia R."/>
            <person name="Han C."/>
            <person name="Land M."/>
            <person name="Hauser L."/>
            <person name="Markowitz V."/>
            <person name="Cheng J.-F."/>
            <person name="Hugenholtz P."/>
            <person name="Woyke T."/>
            <person name="Wu D."/>
            <person name="Spring S."/>
            <person name="Schroeder M."/>
            <person name="Brambilla E."/>
            <person name="Klenk H.-P."/>
            <person name="Eisen J.A."/>
        </authorList>
    </citation>
    <scope>NUCLEOTIDE SEQUENCE [LARGE SCALE GENOMIC DNA]</scope>
    <source>
        <strain evidence="10">ATCC 700847 / DSM 10411 / MH2</strain>
    </source>
</reference>
<evidence type="ECO:0000256" key="5">
    <source>
        <dbReference type="ARBA" id="ARBA00023172"/>
    </source>
</evidence>
<evidence type="ECO:0000256" key="4">
    <source>
        <dbReference type="ARBA" id="ARBA00022833"/>
    </source>
</evidence>
<gene>
    <name evidence="7" type="primary">recR</name>
    <name evidence="9" type="ordered locus">Hipma_0592</name>
</gene>
<dbReference type="OrthoDB" id="9802672at2"/>
<evidence type="ECO:0000256" key="7">
    <source>
        <dbReference type="HAMAP-Rule" id="MF_00017"/>
    </source>
</evidence>
<keyword evidence="3 7" id="KW-0863">Zinc-finger</keyword>
<dbReference type="KEGG" id="hmr:Hipma_0592"/>
<dbReference type="PANTHER" id="PTHR30446:SF0">
    <property type="entry name" value="RECOMBINATION PROTEIN RECR"/>
    <property type="match status" value="1"/>
</dbReference>
<evidence type="ECO:0000256" key="3">
    <source>
        <dbReference type="ARBA" id="ARBA00022771"/>
    </source>
</evidence>
<dbReference type="AlphaFoldDB" id="F2LUV7"/>
<evidence type="ECO:0000313" key="10">
    <source>
        <dbReference type="Proteomes" id="UP000008139"/>
    </source>
</evidence>
<dbReference type="NCBIfam" id="TIGR00615">
    <property type="entry name" value="recR"/>
    <property type="match status" value="1"/>
</dbReference>
<evidence type="ECO:0000256" key="1">
    <source>
        <dbReference type="ARBA" id="ARBA00022723"/>
    </source>
</evidence>
<dbReference type="InParanoid" id="F2LUV7"/>
<evidence type="ECO:0000256" key="6">
    <source>
        <dbReference type="ARBA" id="ARBA00023204"/>
    </source>
</evidence>
<comment type="function">
    <text evidence="7">May play a role in DNA repair. It seems to be involved in an RecBC-independent recombinational process of DNA repair. It may act with RecF and RecO.</text>
</comment>
<dbReference type="SMART" id="SM00493">
    <property type="entry name" value="TOPRIM"/>
    <property type="match status" value="1"/>
</dbReference>
<dbReference type="GO" id="GO:0003677">
    <property type="term" value="F:DNA binding"/>
    <property type="evidence" value="ECO:0007669"/>
    <property type="project" value="UniProtKB-UniRule"/>
</dbReference>
<keyword evidence="2 7" id="KW-0227">DNA damage</keyword>
<dbReference type="InterPro" id="IPR000093">
    <property type="entry name" value="DNA_Rcmb_RecR"/>
</dbReference>
<dbReference type="HOGENOM" id="CLU_060739_1_0_7"/>
<dbReference type="Gene3D" id="3.40.1360.10">
    <property type="match status" value="1"/>
</dbReference>
<dbReference type="GO" id="GO:0006281">
    <property type="term" value="P:DNA repair"/>
    <property type="evidence" value="ECO:0007669"/>
    <property type="project" value="UniProtKB-UniRule"/>
</dbReference>
<dbReference type="eggNOG" id="COG0353">
    <property type="taxonomic scope" value="Bacteria"/>
</dbReference>
<dbReference type="InterPro" id="IPR006171">
    <property type="entry name" value="TOPRIM_dom"/>
</dbReference>
<dbReference type="Gene3D" id="1.10.8.420">
    <property type="entry name" value="RecR Domain 1"/>
    <property type="match status" value="1"/>
</dbReference>
<dbReference type="Pfam" id="PF13662">
    <property type="entry name" value="Toprim_4"/>
    <property type="match status" value="1"/>
</dbReference>
<dbReference type="PROSITE" id="PS50880">
    <property type="entry name" value="TOPRIM"/>
    <property type="match status" value="1"/>
</dbReference>
<dbReference type="GO" id="GO:0006310">
    <property type="term" value="P:DNA recombination"/>
    <property type="evidence" value="ECO:0007669"/>
    <property type="project" value="UniProtKB-UniRule"/>
</dbReference>